<evidence type="ECO:0000313" key="2">
    <source>
        <dbReference type="EMBL" id="KAH8703039.1"/>
    </source>
</evidence>
<keyword evidence="3" id="KW-1185">Reference proteome</keyword>
<evidence type="ECO:0000256" key="1">
    <source>
        <dbReference type="ARBA" id="ARBA00022729"/>
    </source>
</evidence>
<accession>A0AAD4Q4F5</accession>
<gene>
    <name evidence="2" type="ORF">BGW36DRAFT_422620</name>
</gene>
<dbReference type="GeneID" id="70250018"/>
<reference evidence="2" key="1">
    <citation type="submission" date="2021-12" db="EMBL/GenBank/DDBJ databases">
        <title>Convergent genome expansion in fungi linked to evolution of root-endophyte symbiosis.</title>
        <authorList>
            <consortium name="DOE Joint Genome Institute"/>
            <person name="Ke Y.-H."/>
            <person name="Bonito G."/>
            <person name="Liao H.-L."/>
            <person name="Looney B."/>
            <person name="Rojas-Flechas A."/>
            <person name="Nash J."/>
            <person name="Hameed K."/>
            <person name="Schadt C."/>
            <person name="Martin F."/>
            <person name="Crous P.W."/>
            <person name="Miettinen O."/>
            <person name="Magnuson J.K."/>
            <person name="Labbe J."/>
            <person name="Jacobson D."/>
            <person name="Doktycz M.J."/>
            <person name="Veneault-Fourrey C."/>
            <person name="Kuo A."/>
            <person name="Mondo S."/>
            <person name="Calhoun S."/>
            <person name="Riley R."/>
            <person name="Ohm R."/>
            <person name="LaButti K."/>
            <person name="Andreopoulos B."/>
            <person name="Pangilinan J."/>
            <person name="Nolan M."/>
            <person name="Tritt A."/>
            <person name="Clum A."/>
            <person name="Lipzen A."/>
            <person name="Daum C."/>
            <person name="Barry K."/>
            <person name="Grigoriev I.V."/>
            <person name="Vilgalys R."/>
        </authorList>
    </citation>
    <scope>NUCLEOTIDE SEQUENCE</scope>
    <source>
        <strain evidence="2">PMI_201</strain>
    </source>
</reference>
<keyword evidence="1" id="KW-0732">Signal</keyword>
<organism evidence="2 3">
    <name type="scientific">Talaromyces proteolyticus</name>
    <dbReference type="NCBI Taxonomy" id="1131652"/>
    <lineage>
        <taxon>Eukaryota</taxon>
        <taxon>Fungi</taxon>
        <taxon>Dikarya</taxon>
        <taxon>Ascomycota</taxon>
        <taxon>Pezizomycotina</taxon>
        <taxon>Eurotiomycetes</taxon>
        <taxon>Eurotiomycetidae</taxon>
        <taxon>Eurotiales</taxon>
        <taxon>Trichocomaceae</taxon>
        <taxon>Talaromyces</taxon>
        <taxon>Talaromyces sect. Bacilispori</taxon>
    </lineage>
</organism>
<dbReference type="RefSeq" id="XP_046076057.1">
    <property type="nucleotide sequence ID" value="XM_046219731.1"/>
</dbReference>
<dbReference type="SUPFAM" id="SSF75005">
    <property type="entry name" value="Arabinanase/levansucrase/invertase"/>
    <property type="match status" value="1"/>
</dbReference>
<dbReference type="EMBL" id="JAJTJA010000002">
    <property type="protein sequence ID" value="KAH8703039.1"/>
    <property type="molecule type" value="Genomic_DNA"/>
</dbReference>
<comment type="caution">
    <text evidence="2">The sequence shown here is derived from an EMBL/GenBank/DDBJ whole genome shotgun (WGS) entry which is preliminary data.</text>
</comment>
<evidence type="ECO:0000313" key="3">
    <source>
        <dbReference type="Proteomes" id="UP001201262"/>
    </source>
</evidence>
<dbReference type="Gene3D" id="2.115.10.20">
    <property type="entry name" value="Glycosyl hydrolase domain, family 43"/>
    <property type="match status" value="1"/>
</dbReference>
<name>A0AAD4Q4F5_9EURO</name>
<sequence length="147" mass="16263">MAYRGCIWNCDDGLEQIGVASAPNFTGPYTRAHDYPIFPSDAEDPFVWRDKRGNFHLLMHSLDSADNGVGSGPKVALMDMRTFPTNISREINLAMTMIGVNMEEKRDRRAGRKCPCDPKHIINWGLGNASGNSLQCGHVDIPLPDST</sequence>
<dbReference type="Proteomes" id="UP001201262">
    <property type="component" value="Unassembled WGS sequence"/>
</dbReference>
<protein>
    <submittedName>
        <fullName evidence="2">Uncharacterized protein</fullName>
    </submittedName>
</protein>
<dbReference type="InterPro" id="IPR023296">
    <property type="entry name" value="Glyco_hydro_beta-prop_sf"/>
</dbReference>
<dbReference type="AlphaFoldDB" id="A0AAD4Q4F5"/>
<proteinExistence type="predicted"/>